<dbReference type="AlphaFoldDB" id="A0A5P3AU85"/>
<accession>A0A5P3AU85</accession>
<sequence length="71" mass="8336">MMKPDIIIKQLDNGCFDVQIANKSTDQLSFDEMLGLVAQLTVPENKRCLQWLKTKEQHETFRNRNLKTIEQ</sequence>
<dbReference type="Proteomes" id="UP000326091">
    <property type="component" value="Chromosome"/>
</dbReference>
<organism evidence="1 2">
    <name type="scientific">Phocaeicola vulgatus</name>
    <name type="common">Bacteroides vulgatus</name>
    <dbReference type="NCBI Taxonomy" id="821"/>
    <lineage>
        <taxon>Bacteria</taxon>
        <taxon>Pseudomonadati</taxon>
        <taxon>Bacteroidota</taxon>
        <taxon>Bacteroidia</taxon>
        <taxon>Bacteroidales</taxon>
        <taxon>Bacteroidaceae</taxon>
        <taxon>Phocaeicola</taxon>
    </lineage>
</organism>
<dbReference type="EMBL" id="CP043529">
    <property type="protein sequence ID" value="QEW36730.1"/>
    <property type="molecule type" value="Genomic_DNA"/>
</dbReference>
<name>A0A5P3AU85_PHOVU</name>
<evidence type="ECO:0000313" key="2">
    <source>
        <dbReference type="Proteomes" id="UP000326091"/>
    </source>
</evidence>
<gene>
    <name evidence="1" type="ORF">VIC01_02291</name>
</gene>
<evidence type="ECO:0000313" key="1">
    <source>
        <dbReference type="EMBL" id="QEW36730.1"/>
    </source>
</evidence>
<protein>
    <submittedName>
        <fullName evidence="1">Uncharacterized protein</fullName>
    </submittedName>
</protein>
<reference evidence="1 2" key="1">
    <citation type="submission" date="2019-09" db="EMBL/GenBank/DDBJ databases">
        <title>Commensal-derived Metabolites Govern Vibrio cholerae Pathogenesis in Host.</title>
        <authorList>
            <person name="Yoon S.S."/>
            <person name="Yoon M.Y."/>
        </authorList>
    </citation>
    <scope>NUCLEOTIDE SEQUENCE [LARGE SCALE GENOMIC DNA]</scope>
    <source>
        <strain evidence="1 2">VIC01</strain>
    </source>
</reference>
<proteinExistence type="predicted"/>
<dbReference type="RefSeq" id="WP_134855346.1">
    <property type="nucleotide sequence ID" value="NZ_CACRTA010000025.1"/>
</dbReference>